<dbReference type="OrthoDB" id="1898716at2759"/>
<feature type="domain" description="K-box" evidence="2">
    <location>
        <begin position="46"/>
        <end position="108"/>
    </location>
</feature>
<dbReference type="AlphaFoldDB" id="A0A834TQP9"/>
<proteinExistence type="predicted"/>
<organism evidence="3 4">
    <name type="scientific">Senna tora</name>
    <dbReference type="NCBI Taxonomy" id="362788"/>
    <lineage>
        <taxon>Eukaryota</taxon>
        <taxon>Viridiplantae</taxon>
        <taxon>Streptophyta</taxon>
        <taxon>Embryophyta</taxon>
        <taxon>Tracheophyta</taxon>
        <taxon>Spermatophyta</taxon>
        <taxon>Magnoliopsida</taxon>
        <taxon>eudicotyledons</taxon>
        <taxon>Gunneridae</taxon>
        <taxon>Pentapetalae</taxon>
        <taxon>rosids</taxon>
        <taxon>fabids</taxon>
        <taxon>Fabales</taxon>
        <taxon>Fabaceae</taxon>
        <taxon>Caesalpinioideae</taxon>
        <taxon>Cassia clade</taxon>
        <taxon>Senna</taxon>
    </lineage>
</organism>
<feature type="region of interest" description="Disordered" evidence="1">
    <location>
        <begin position="105"/>
        <end position="157"/>
    </location>
</feature>
<evidence type="ECO:0000313" key="4">
    <source>
        <dbReference type="Proteomes" id="UP000634136"/>
    </source>
</evidence>
<dbReference type="InterPro" id="IPR002487">
    <property type="entry name" value="TF_Kbox"/>
</dbReference>
<dbReference type="Proteomes" id="UP000634136">
    <property type="component" value="Unassembled WGS sequence"/>
</dbReference>
<feature type="compositionally biased region" description="Pro residues" evidence="1">
    <location>
        <begin position="147"/>
        <end position="157"/>
    </location>
</feature>
<name>A0A834TQP9_9FABA</name>
<gene>
    <name evidence="3" type="ORF">G2W53_017133</name>
</gene>
<comment type="caution">
    <text evidence="3">The sequence shown here is derived from an EMBL/GenBank/DDBJ whole genome shotgun (WGS) entry which is preliminary data.</text>
</comment>
<accession>A0A834TQP9</accession>
<reference evidence="3" key="1">
    <citation type="submission" date="2020-09" db="EMBL/GenBank/DDBJ databases">
        <title>Genome-Enabled Discovery of Anthraquinone Biosynthesis in Senna tora.</title>
        <authorList>
            <person name="Kang S.-H."/>
            <person name="Pandey R.P."/>
            <person name="Lee C.-M."/>
            <person name="Sim J.-S."/>
            <person name="Jeong J.-T."/>
            <person name="Choi B.-S."/>
            <person name="Jung M."/>
            <person name="Ginzburg D."/>
            <person name="Zhao K."/>
            <person name="Won S.Y."/>
            <person name="Oh T.-J."/>
            <person name="Yu Y."/>
            <person name="Kim N.-H."/>
            <person name="Lee O.R."/>
            <person name="Lee T.-H."/>
            <person name="Bashyal P."/>
            <person name="Kim T.-S."/>
            <person name="Lee W.-H."/>
            <person name="Kawkins C."/>
            <person name="Kim C.-K."/>
            <person name="Kim J.S."/>
            <person name="Ahn B.O."/>
            <person name="Rhee S.Y."/>
            <person name="Sohng J.K."/>
        </authorList>
    </citation>
    <scope>NUCLEOTIDE SEQUENCE</scope>
    <source>
        <tissue evidence="3">Leaf</tissue>
    </source>
</reference>
<keyword evidence="4" id="KW-1185">Reference proteome</keyword>
<sequence>MYSKVLFETLKKYLNPPSSSLGTKYPAACQRQLNATASIPGILNYPIDQLNKICRKLLGEGLGSCTLEELQEIEQQLEKSVNSVRAKKVYREHIEQLKAKCGMQAQKATNVEHRESQGYAESSSPSSDVETELFIGLPETRSTRRILPPPPLPPLPQ</sequence>
<dbReference type="EMBL" id="JAAIUW010000006">
    <property type="protein sequence ID" value="KAF7825969.1"/>
    <property type="molecule type" value="Genomic_DNA"/>
</dbReference>
<evidence type="ECO:0000256" key="1">
    <source>
        <dbReference type="SAM" id="MobiDB-lite"/>
    </source>
</evidence>
<dbReference type="Pfam" id="PF01486">
    <property type="entry name" value="K-box"/>
    <property type="match status" value="1"/>
</dbReference>
<dbReference type="GO" id="GO:0005634">
    <property type="term" value="C:nucleus"/>
    <property type="evidence" value="ECO:0007669"/>
    <property type="project" value="InterPro"/>
</dbReference>
<protein>
    <submittedName>
        <fullName evidence="3">MADS-box protein SOC1 isoform X1</fullName>
    </submittedName>
</protein>
<dbReference type="GO" id="GO:0003700">
    <property type="term" value="F:DNA-binding transcription factor activity"/>
    <property type="evidence" value="ECO:0007669"/>
    <property type="project" value="InterPro"/>
</dbReference>
<evidence type="ECO:0000313" key="3">
    <source>
        <dbReference type="EMBL" id="KAF7825969.1"/>
    </source>
</evidence>
<feature type="compositionally biased region" description="Polar residues" evidence="1">
    <location>
        <begin position="119"/>
        <end position="128"/>
    </location>
</feature>
<evidence type="ECO:0000259" key="2">
    <source>
        <dbReference type="Pfam" id="PF01486"/>
    </source>
</evidence>